<sequence length="153" mass="17733">MNLGEKIPSTEFVATNNVQSNFDAYRGKWLVLYFYPKDSTPGCTLESQEFRDQYSKFKKKNAEILGVSRDSLKSHEKFKAKYELPFELISDPDETLCQAFEVIKMKSMYGKQVRGIERSTFLIDPDGVLRHEWRKVSVKGHVEEVLSKLEELA</sequence>
<comment type="catalytic activity">
    <reaction evidence="12">
        <text>a hydroperoxide + [thioredoxin]-dithiol = an alcohol + [thioredoxin]-disulfide + H2O</text>
        <dbReference type="Rhea" id="RHEA:62620"/>
        <dbReference type="Rhea" id="RHEA-COMP:10698"/>
        <dbReference type="Rhea" id="RHEA-COMP:10700"/>
        <dbReference type="ChEBI" id="CHEBI:15377"/>
        <dbReference type="ChEBI" id="CHEBI:29950"/>
        <dbReference type="ChEBI" id="CHEBI:30879"/>
        <dbReference type="ChEBI" id="CHEBI:35924"/>
        <dbReference type="ChEBI" id="CHEBI:50058"/>
        <dbReference type="EC" id="1.11.1.24"/>
    </reaction>
</comment>
<evidence type="ECO:0000256" key="12">
    <source>
        <dbReference type="ARBA" id="ARBA00049091"/>
    </source>
</evidence>
<evidence type="ECO:0000256" key="1">
    <source>
        <dbReference type="ARBA" id="ARBA00003330"/>
    </source>
</evidence>
<keyword evidence="5" id="KW-0049">Antioxidant</keyword>
<evidence type="ECO:0000256" key="10">
    <source>
        <dbReference type="ARBA" id="ARBA00038489"/>
    </source>
</evidence>
<dbReference type="InterPro" id="IPR000866">
    <property type="entry name" value="AhpC/TSA"/>
</dbReference>
<evidence type="ECO:0000256" key="3">
    <source>
        <dbReference type="ARBA" id="ARBA00013017"/>
    </source>
</evidence>
<reference evidence="15" key="1">
    <citation type="journal article" date="2014" name="Int. J. Syst. Evol. Microbiol.">
        <title>Complete genome sequence of Corynebacterium casei LMG S-19264T (=DSM 44701T), isolated from a smear-ripened cheese.</title>
        <authorList>
            <consortium name="US DOE Joint Genome Institute (JGI-PGF)"/>
            <person name="Walter F."/>
            <person name="Albersmeier A."/>
            <person name="Kalinowski J."/>
            <person name="Ruckert C."/>
        </authorList>
    </citation>
    <scope>NUCLEOTIDE SEQUENCE</scope>
    <source>
        <strain evidence="15">JCM 13919</strain>
    </source>
</reference>
<dbReference type="InterPro" id="IPR050924">
    <property type="entry name" value="Peroxiredoxin_BCP/PrxQ"/>
</dbReference>
<gene>
    <name evidence="15" type="ORF">GCM10007966_11510</name>
</gene>
<keyword evidence="6" id="KW-0560">Oxidoreductase</keyword>
<evidence type="ECO:0000256" key="2">
    <source>
        <dbReference type="ARBA" id="ARBA00011245"/>
    </source>
</evidence>
<feature type="active site" description="Cysteine sulfenic acid (-SOH) intermediate; for peroxidase activity" evidence="13">
    <location>
        <position position="43"/>
    </location>
</feature>
<name>A0A917JSR4_9GAMM</name>
<dbReference type="RefSeq" id="WP_131776568.1">
    <property type="nucleotide sequence ID" value="NZ_BMOB01000004.1"/>
</dbReference>
<comment type="function">
    <text evidence="1">Thiol-specific peroxidase that catalyzes the reduction of hydrogen peroxide and organic hydroperoxides to water and alcohols, respectively. Plays a role in cell protection against oxidative stress by detoxifying peroxides and as sensor of hydrogen peroxide-mediated signaling events.</text>
</comment>
<dbReference type="OrthoDB" id="9812811at2"/>
<dbReference type="GO" id="GO:0008379">
    <property type="term" value="F:thioredoxin peroxidase activity"/>
    <property type="evidence" value="ECO:0007669"/>
    <property type="project" value="TreeGrafter"/>
</dbReference>
<reference evidence="15" key="2">
    <citation type="submission" date="2020-09" db="EMBL/GenBank/DDBJ databases">
        <authorList>
            <person name="Sun Q."/>
            <person name="Ohkuma M."/>
        </authorList>
    </citation>
    <scope>NUCLEOTIDE SEQUENCE</scope>
    <source>
        <strain evidence="15">JCM 13919</strain>
    </source>
</reference>
<dbReference type="EC" id="1.11.1.24" evidence="3"/>
<dbReference type="PIRSF" id="PIRSF000239">
    <property type="entry name" value="AHPC"/>
    <property type="match status" value="1"/>
</dbReference>
<evidence type="ECO:0000259" key="14">
    <source>
        <dbReference type="PROSITE" id="PS51352"/>
    </source>
</evidence>
<evidence type="ECO:0000256" key="8">
    <source>
        <dbReference type="ARBA" id="ARBA00023284"/>
    </source>
</evidence>
<dbReference type="SUPFAM" id="SSF52833">
    <property type="entry name" value="Thioredoxin-like"/>
    <property type="match status" value="1"/>
</dbReference>
<dbReference type="InterPro" id="IPR024706">
    <property type="entry name" value="Peroxiredoxin_AhpC-typ"/>
</dbReference>
<keyword evidence="8" id="KW-0676">Redox-active center</keyword>
<dbReference type="PANTHER" id="PTHR42801">
    <property type="entry name" value="THIOREDOXIN-DEPENDENT PEROXIDE REDUCTASE"/>
    <property type="match status" value="1"/>
</dbReference>
<dbReference type="PROSITE" id="PS51352">
    <property type="entry name" value="THIOREDOXIN_2"/>
    <property type="match status" value="1"/>
</dbReference>
<evidence type="ECO:0000256" key="13">
    <source>
        <dbReference type="PIRSR" id="PIRSR000239-1"/>
    </source>
</evidence>
<organism evidence="15 16">
    <name type="scientific">Legionella impletisoli</name>
    <dbReference type="NCBI Taxonomy" id="343510"/>
    <lineage>
        <taxon>Bacteria</taxon>
        <taxon>Pseudomonadati</taxon>
        <taxon>Pseudomonadota</taxon>
        <taxon>Gammaproteobacteria</taxon>
        <taxon>Legionellales</taxon>
        <taxon>Legionellaceae</taxon>
        <taxon>Legionella</taxon>
    </lineage>
</organism>
<evidence type="ECO:0000256" key="5">
    <source>
        <dbReference type="ARBA" id="ARBA00022862"/>
    </source>
</evidence>
<evidence type="ECO:0000313" key="16">
    <source>
        <dbReference type="Proteomes" id="UP000630149"/>
    </source>
</evidence>
<dbReference type="EMBL" id="BMOB01000004">
    <property type="protein sequence ID" value="GGI84624.1"/>
    <property type="molecule type" value="Genomic_DNA"/>
</dbReference>
<dbReference type="InterPro" id="IPR013766">
    <property type="entry name" value="Thioredoxin_domain"/>
</dbReference>
<dbReference type="GO" id="GO:0005737">
    <property type="term" value="C:cytoplasm"/>
    <property type="evidence" value="ECO:0007669"/>
    <property type="project" value="TreeGrafter"/>
</dbReference>
<evidence type="ECO:0000256" key="9">
    <source>
        <dbReference type="ARBA" id="ARBA00032824"/>
    </source>
</evidence>
<evidence type="ECO:0000256" key="6">
    <source>
        <dbReference type="ARBA" id="ARBA00023002"/>
    </source>
</evidence>
<dbReference type="GO" id="GO:0034599">
    <property type="term" value="P:cellular response to oxidative stress"/>
    <property type="evidence" value="ECO:0007669"/>
    <property type="project" value="TreeGrafter"/>
</dbReference>
<dbReference type="InterPro" id="IPR036249">
    <property type="entry name" value="Thioredoxin-like_sf"/>
</dbReference>
<keyword evidence="7" id="KW-1015">Disulfide bond</keyword>
<dbReference type="GO" id="GO:0045454">
    <property type="term" value="P:cell redox homeostasis"/>
    <property type="evidence" value="ECO:0007669"/>
    <property type="project" value="TreeGrafter"/>
</dbReference>
<dbReference type="Pfam" id="PF00578">
    <property type="entry name" value="AhpC-TSA"/>
    <property type="match status" value="1"/>
</dbReference>
<comment type="similarity">
    <text evidence="10">Belongs to the peroxiredoxin family. BCP/PrxQ subfamily.</text>
</comment>
<dbReference type="FunFam" id="3.40.30.10:FF:000007">
    <property type="entry name" value="Thioredoxin-dependent thiol peroxidase"/>
    <property type="match status" value="1"/>
</dbReference>
<evidence type="ECO:0000256" key="7">
    <source>
        <dbReference type="ARBA" id="ARBA00023157"/>
    </source>
</evidence>
<protein>
    <recommendedName>
        <fullName evidence="3">thioredoxin-dependent peroxiredoxin</fullName>
        <ecNumber evidence="3">1.11.1.24</ecNumber>
    </recommendedName>
    <alternativeName>
        <fullName evidence="9">Thioredoxin peroxidase</fullName>
    </alternativeName>
    <alternativeName>
        <fullName evidence="11">Thioredoxin-dependent peroxiredoxin Bcp</fullName>
    </alternativeName>
</protein>
<comment type="subunit">
    <text evidence="2">Monomer.</text>
</comment>
<accession>A0A917JSR4</accession>
<dbReference type="CDD" id="cd03017">
    <property type="entry name" value="PRX_BCP"/>
    <property type="match status" value="1"/>
</dbReference>
<dbReference type="PANTHER" id="PTHR42801:SF4">
    <property type="entry name" value="AHPC_TSA FAMILY PROTEIN"/>
    <property type="match status" value="1"/>
</dbReference>
<proteinExistence type="inferred from homology"/>
<evidence type="ECO:0000256" key="11">
    <source>
        <dbReference type="ARBA" id="ARBA00042639"/>
    </source>
</evidence>
<evidence type="ECO:0000256" key="4">
    <source>
        <dbReference type="ARBA" id="ARBA00022559"/>
    </source>
</evidence>
<evidence type="ECO:0000313" key="15">
    <source>
        <dbReference type="EMBL" id="GGI84624.1"/>
    </source>
</evidence>
<keyword evidence="4" id="KW-0575">Peroxidase</keyword>
<feature type="domain" description="Thioredoxin" evidence="14">
    <location>
        <begin position="1"/>
        <end position="153"/>
    </location>
</feature>
<comment type="caution">
    <text evidence="15">The sequence shown here is derived from an EMBL/GenBank/DDBJ whole genome shotgun (WGS) entry which is preliminary data.</text>
</comment>
<dbReference type="AlphaFoldDB" id="A0A917JSR4"/>
<keyword evidence="16" id="KW-1185">Reference proteome</keyword>
<dbReference type="Proteomes" id="UP000630149">
    <property type="component" value="Unassembled WGS sequence"/>
</dbReference>
<dbReference type="Gene3D" id="3.40.30.10">
    <property type="entry name" value="Glutaredoxin"/>
    <property type="match status" value="1"/>
</dbReference>